<name>A0A9P6VZQ4_RHOMI</name>
<feature type="compositionally biased region" description="Basic and acidic residues" evidence="1">
    <location>
        <begin position="421"/>
        <end position="450"/>
    </location>
</feature>
<keyword evidence="5" id="KW-1185">Reference proteome</keyword>
<dbReference type="SMART" id="SM00672">
    <property type="entry name" value="CAP10"/>
    <property type="match status" value="1"/>
</dbReference>
<feature type="region of interest" description="Disordered" evidence="1">
    <location>
        <begin position="1"/>
        <end position="33"/>
    </location>
</feature>
<keyword evidence="2" id="KW-0812">Transmembrane</keyword>
<proteinExistence type="predicted"/>
<feature type="compositionally biased region" description="Gly residues" evidence="1">
    <location>
        <begin position="479"/>
        <end position="491"/>
    </location>
</feature>
<comment type="caution">
    <text evidence="4">The sequence shown here is derived from an EMBL/GenBank/DDBJ whole genome shotgun (WGS) entry which is preliminary data.</text>
</comment>
<feature type="region of interest" description="Disordered" evidence="1">
    <location>
        <begin position="341"/>
        <end position="407"/>
    </location>
</feature>
<dbReference type="Proteomes" id="UP000777482">
    <property type="component" value="Unassembled WGS sequence"/>
</dbReference>
<reference evidence="4 5" key="1">
    <citation type="submission" date="2020-11" db="EMBL/GenBank/DDBJ databases">
        <title>Kefir isolates.</title>
        <authorList>
            <person name="Marcisauskas S."/>
            <person name="Kim Y."/>
            <person name="Blasche S."/>
        </authorList>
    </citation>
    <scope>NUCLEOTIDE SEQUENCE [LARGE SCALE GENOMIC DNA]</scope>
    <source>
        <strain evidence="4 5">KR</strain>
    </source>
</reference>
<feature type="domain" description="Glycosyl transferase CAP10" evidence="3">
    <location>
        <begin position="847"/>
        <end position="1127"/>
    </location>
</feature>
<dbReference type="AlphaFoldDB" id="A0A9P6VZQ4"/>
<gene>
    <name evidence="4" type="primary">CAP1_4</name>
    <name evidence="4" type="ORF">C6P46_004559</name>
</gene>
<evidence type="ECO:0000256" key="1">
    <source>
        <dbReference type="SAM" id="MobiDB-lite"/>
    </source>
</evidence>
<feature type="transmembrane region" description="Helical" evidence="2">
    <location>
        <begin position="46"/>
        <end position="70"/>
    </location>
</feature>
<keyword evidence="2" id="KW-1133">Transmembrane helix</keyword>
<feature type="compositionally biased region" description="Basic and acidic residues" evidence="1">
    <location>
        <begin position="303"/>
        <end position="312"/>
    </location>
</feature>
<feature type="compositionally biased region" description="Gly residues" evidence="1">
    <location>
        <begin position="451"/>
        <end position="460"/>
    </location>
</feature>
<feature type="compositionally biased region" description="Low complexity" evidence="1">
    <location>
        <begin position="551"/>
        <end position="564"/>
    </location>
</feature>
<dbReference type="InterPro" id="IPR006598">
    <property type="entry name" value="CAP10"/>
</dbReference>
<feature type="compositionally biased region" description="Basic and acidic residues" evidence="1">
    <location>
        <begin position="122"/>
        <end position="131"/>
    </location>
</feature>
<feature type="compositionally biased region" description="Polar residues" evidence="1">
    <location>
        <begin position="1"/>
        <end position="10"/>
    </location>
</feature>
<feature type="compositionally biased region" description="Low complexity" evidence="1">
    <location>
        <begin position="249"/>
        <end position="260"/>
    </location>
</feature>
<feature type="compositionally biased region" description="Low complexity" evidence="1">
    <location>
        <begin position="461"/>
        <end position="478"/>
    </location>
</feature>
<feature type="region of interest" description="Disordered" evidence="1">
    <location>
        <begin position="419"/>
        <end position="597"/>
    </location>
</feature>
<accession>A0A9P6VZQ4</accession>
<evidence type="ECO:0000259" key="3">
    <source>
        <dbReference type="SMART" id="SM00672"/>
    </source>
</evidence>
<evidence type="ECO:0000256" key="2">
    <source>
        <dbReference type="SAM" id="Phobius"/>
    </source>
</evidence>
<evidence type="ECO:0000313" key="4">
    <source>
        <dbReference type="EMBL" id="KAG0660534.1"/>
    </source>
</evidence>
<dbReference type="OrthoDB" id="541052at2759"/>
<dbReference type="Pfam" id="PF05686">
    <property type="entry name" value="Glyco_transf_90"/>
    <property type="match status" value="1"/>
</dbReference>
<dbReference type="EMBL" id="PUHQ01000043">
    <property type="protein sequence ID" value="KAG0660534.1"/>
    <property type="molecule type" value="Genomic_DNA"/>
</dbReference>
<feature type="compositionally biased region" description="Low complexity" evidence="1">
    <location>
        <begin position="492"/>
        <end position="501"/>
    </location>
</feature>
<dbReference type="PANTHER" id="PTHR12203">
    <property type="entry name" value="KDEL LYS-ASP-GLU-LEU CONTAINING - RELATED"/>
    <property type="match status" value="1"/>
</dbReference>
<evidence type="ECO:0000313" key="5">
    <source>
        <dbReference type="Proteomes" id="UP000777482"/>
    </source>
</evidence>
<feature type="compositionally biased region" description="Acidic residues" evidence="1">
    <location>
        <begin position="390"/>
        <end position="407"/>
    </location>
</feature>
<sequence>MHRSTQQQAPYSRDLGSGPRRFPGGGGAASRRWLGSRGGGSRLHPILLIPVFLSGAFLAPWLGLGLATSWSESTRSDVLPEPVYHPPDRDWTPQKVLAPADAPPLRRDDDDDDPPPLPKRGQARDWETHDGSDDDGDGDADSYLVHAGILYFRTSPALIPQHRLERPIPITPARPRDNYHLEGPIPDSAAGLTESPPPAPRDWLVPGELFAHPPGRRKHLTPPPSDLNLAAAASKPKPGVGVGVPPPLQRAVVPPVARQRQPPPPAPQRDEHNNGHVLGPNAAAMARAKREGRPFVPGTPAELLEKVKAHRQRIQDEINAERRKAEEPLIRQRQQELLRLRHEEAEADRRKKQQQQQAAMRPGLGLRKIDTDGKAPPPPPRGGEANLLWGDDDDDDQQHVEDEEEEDLALLAAIRALTPAELRDLSPDERQLVAELEETSRQQRRRDSDGQGRGGGGGAAAAGAGAAQRRGAWNARAGAGAGARAWGGGGDVPPAAAAAQGRKQQEVELKGAGGGGGNERQKQMAALRGGRPPLQRREKRALQEEEEAAAEGEQQQQQQKRGAAVADDGTSPKTADDDDHHHHHQDQGPGRSSLTRRASIPFVASSGYSDRLHPITHLIAEAEQEWENMLRRQSQSLEQAVREYKRRYKMNPPAGFDSWWRYVMQNRIVLVDEYDQIYDDILPFLSLPPSEFRRRVTHLKTDASLPWRDFSFSFSIRDGHVQTPGAGESTGGKDDLLDVIDEIASMLPDLEVRMNKGDEPAVVISGEAKKRHVDLAEQHKILPPAALYDVAEPTGFSPWDSLCPSNSTARRVAQGLPVDTPAKSPFLQSFVATQQPSLATDLCEHPEIRDLNGFTSWAGPRPHLLYPLFSPVKTSVHSDLLFPSITNDYYTEIGRDPLWEQKKYNQVLWRGETTGAYHARGTGWRRTQRARLVQLANEQTGQTRLHLADTSASDSLRLLHAPSKDVLPLYFDVAYSGLPVQCSSKDTTCQQLQRDYRFDGNRAPMLADQENQYKYVLDVDANYASGKFKRLMSSRSLVFKSSIFLEWWSKRIMPWYHYIPIQSDYSDLVDVAAYFIGAPDGSGSHDKVAKRIAQQGKKWSDEHWREVDMKAYLFRLLLEYARLLNRDEKDVHSMDFL</sequence>
<keyword evidence="2" id="KW-0472">Membrane</keyword>
<dbReference type="InterPro" id="IPR051091">
    <property type="entry name" value="O-Glucosyltr/Glycosyltrsf_90"/>
</dbReference>
<dbReference type="PANTHER" id="PTHR12203:SF118">
    <property type="entry name" value="BETA-1,2-XYLOSYLTRANSFERASE 1"/>
    <property type="match status" value="1"/>
</dbReference>
<feature type="region of interest" description="Disordered" evidence="1">
    <location>
        <begin position="81"/>
        <end position="140"/>
    </location>
</feature>
<organism evidence="4 5">
    <name type="scientific">Rhodotorula mucilaginosa</name>
    <name type="common">Yeast</name>
    <name type="synonym">Rhodotorula rubra</name>
    <dbReference type="NCBI Taxonomy" id="5537"/>
    <lineage>
        <taxon>Eukaryota</taxon>
        <taxon>Fungi</taxon>
        <taxon>Dikarya</taxon>
        <taxon>Basidiomycota</taxon>
        <taxon>Pucciniomycotina</taxon>
        <taxon>Microbotryomycetes</taxon>
        <taxon>Sporidiobolales</taxon>
        <taxon>Sporidiobolaceae</taxon>
        <taxon>Rhodotorula</taxon>
    </lineage>
</organism>
<protein>
    <submittedName>
        <fullName evidence="4">F-actin-capping protein subunit alpha</fullName>
    </submittedName>
</protein>
<feature type="region of interest" description="Disordered" evidence="1">
    <location>
        <begin position="168"/>
        <end position="312"/>
    </location>
</feature>